<comment type="caution">
    <text evidence="1">The sequence shown here is derived from an EMBL/GenBank/DDBJ whole genome shotgun (WGS) entry which is preliminary data.</text>
</comment>
<protein>
    <submittedName>
        <fullName evidence="1">Uncharacterized protein</fullName>
    </submittedName>
</protein>
<organism evidence="1">
    <name type="scientific">Psilocybe cubensis</name>
    <name type="common">Psychedelic mushroom</name>
    <name type="synonym">Stropharia cubensis</name>
    <dbReference type="NCBI Taxonomy" id="181762"/>
    <lineage>
        <taxon>Eukaryota</taxon>
        <taxon>Fungi</taxon>
        <taxon>Dikarya</taxon>
        <taxon>Basidiomycota</taxon>
        <taxon>Agaricomycotina</taxon>
        <taxon>Agaricomycetes</taxon>
        <taxon>Agaricomycetidae</taxon>
        <taxon>Agaricales</taxon>
        <taxon>Agaricineae</taxon>
        <taxon>Strophariaceae</taxon>
        <taxon>Psilocybe</taxon>
    </lineage>
</organism>
<reference evidence="1" key="1">
    <citation type="submission" date="2021-02" db="EMBL/GenBank/DDBJ databases">
        <title>Psilocybe cubensis genome.</title>
        <authorList>
            <person name="Mckernan K.J."/>
            <person name="Crawford S."/>
            <person name="Trippe A."/>
            <person name="Kane L.T."/>
            <person name="Mclaughlin S."/>
        </authorList>
    </citation>
    <scope>NUCLEOTIDE SEQUENCE [LARGE SCALE GENOMIC DNA]</scope>
    <source>
        <strain evidence="1">MGC-MH-2018</strain>
    </source>
</reference>
<evidence type="ECO:0000313" key="1">
    <source>
        <dbReference type="EMBL" id="KAG5162236.1"/>
    </source>
</evidence>
<gene>
    <name evidence="1" type="ORF">JR316_012899</name>
</gene>
<dbReference type="EMBL" id="JAFIQS010000020">
    <property type="protein sequence ID" value="KAG5162236.1"/>
    <property type="molecule type" value="Genomic_DNA"/>
</dbReference>
<dbReference type="AlphaFoldDB" id="A0A8H7XJH9"/>
<accession>A0A8H7XJH9</accession>
<name>A0A8H7XJH9_PSICU</name>
<sequence length="324" mass="36296">MDSKASTQKALKSLAIVIKAGRKTSSLPSIGHFVRELELLIIGDRAYYHYREGALRPRAHIPKCWGADADSVLAYILRNLFQTGSSANVLRMMSPGPSRLTLRLNVDDPYSPVGQRDRFSWRLFSPEIQKALNNLVQSSQLNSVHLDSVKDIPKSFVGKREVKDVNIVNSSIEQELDIVNKNTESLFLESLNVGPIVTSRDLGLPASLPTFNIPTAQLYLPNLTRLMICHIISRHIEFHSLASTIATLNDILHHAPLLKVLSIEIKKENEARTPRDISSQHDTDIAIMYTHLKHLTSITCSLSTTTDLAILPHLFREHVPYSVE</sequence>
<proteinExistence type="predicted"/>